<keyword evidence="3" id="KW-1185">Reference proteome</keyword>
<gene>
    <name evidence="2" type="ORF">HGG79_20160</name>
</gene>
<comment type="caution">
    <text evidence="2">The sequence shown here is derived from an EMBL/GenBank/DDBJ whole genome shotgun (WGS) entry which is preliminary data.</text>
</comment>
<dbReference type="RefSeq" id="WP_035147236.1">
    <property type="nucleotide sequence ID" value="NZ_JAAZWO010000046.1"/>
</dbReference>
<reference evidence="2 3" key="1">
    <citation type="submission" date="2020-04" db="EMBL/GenBank/DDBJ databases">
        <title>Genomic insights into acetone-butanol-ethanol (ABE) fermentation by sequencing solventogenic clostridia strains.</title>
        <authorList>
            <person name="Brown S."/>
        </authorList>
    </citation>
    <scope>NUCLEOTIDE SEQUENCE [LARGE SCALE GENOMIC DNA]</scope>
    <source>
        <strain evidence="2 3">DJ011</strain>
    </source>
</reference>
<protein>
    <submittedName>
        <fullName evidence="2">Motility associated factor glycosyltransferase family protein</fullName>
    </submittedName>
</protein>
<dbReference type="EMBL" id="JAAZWO010000046">
    <property type="protein sequence ID" value="MBC2400048.1"/>
    <property type="molecule type" value="Genomic_DNA"/>
</dbReference>
<proteinExistence type="predicted"/>
<dbReference type="SUPFAM" id="SSF53335">
    <property type="entry name" value="S-adenosyl-L-methionine-dependent methyltransferases"/>
    <property type="match status" value="1"/>
</dbReference>
<evidence type="ECO:0000259" key="1">
    <source>
        <dbReference type="Pfam" id="PF01973"/>
    </source>
</evidence>
<organism evidence="2 3">
    <name type="scientific">Clostridium tetanomorphum</name>
    <dbReference type="NCBI Taxonomy" id="1553"/>
    <lineage>
        <taxon>Bacteria</taxon>
        <taxon>Bacillati</taxon>
        <taxon>Bacillota</taxon>
        <taxon>Clostridia</taxon>
        <taxon>Eubacteriales</taxon>
        <taxon>Clostridiaceae</taxon>
        <taxon>Clostridium</taxon>
    </lineage>
</organism>
<evidence type="ECO:0000313" key="3">
    <source>
        <dbReference type="Proteomes" id="UP000563151"/>
    </source>
</evidence>
<dbReference type="InterPro" id="IPR029063">
    <property type="entry name" value="SAM-dependent_MTases_sf"/>
</dbReference>
<dbReference type="PANTHER" id="PTHR41786:SF1">
    <property type="entry name" value="6-HYDROXYMETHYLPTERIN DIPHOSPHOKINASE MPTE-LIKE DOMAIN-CONTAINING PROTEIN"/>
    <property type="match status" value="1"/>
</dbReference>
<feature type="domain" description="6-hydroxymethylpterin diphosphokinase MptE-like" evidence="1">
    <location>
        <begin position="168"/>
        <end position="330"/>
    </location>
</feature>
<evidence type="ECO:0000313" key="2">
    <source>
        <dbReference type="EMBL" id="MBC2400048.1"/>
    </source>
</evidence>
<sequence length="404" mass="46758">MYRNIEIHKAKDGNYNLKVDKRYIYSRYFPLEEAGKFIEANKELYLDKKVVVVYGVGLGYHVKELLKRISNSTKVYLFDLDMEIIKISRELGLLEEIENDKRVELILGNDKKFYERFSEKIYLVEDIFIYEPLLKSLPSEYEEFKEVIKSFYIAKINIKRYAHIAKENEIINIKNNYKCIDEFLKNFHIKNEVVVVACAGPSLEKDLKVMKEKREHIKIFAVGKALDILMRNKIKPDMITVLDPNEIVYEQIKGYENLDIPICFLSTASRWVTKAYKGPKYIFFNKPCEYNKSNIIVKTGKTVSVPTIDLAIKAGAKKVILCGQDLAFVNDKLHVGDIENVEKSVFYKSVLGVDGTYLNTTSGMLEFKKNIEELITENKDIEFINSSKGAKIKGTIEKELHSCI</sequence>
<name>A0A923EBI4_CLOTT</name>
<dbReference type="AlphaFoldDB" id="A0A923EBI4"/>
<dbReference type="InterPro" id="IPR002826">
    <property type="entry name" value="MptE-like"/>
</dbReference>
<dbReference type="Pfam" id="PF01973">
    <property type="entry name" value="MptE-like"/>
    <property type="match status" value="1"/>
</dbReference>
<dbReference type="Gene3D" id="3.40.50.150">
    <property type="entry name" value="Vaccinia Virus protein VP39"/>
    <property type="match status" value="1"/>
</dbReference>
<dbReference type="Proteomes" id="UP000563151">
    <property type="component" value="Unassembled WGS sequence"/>
</dbReference>
<dbReference type="PANTHER" id="PTHR41786">
    <property type="entry name" value="MOTILITY ACCESSORY FACTOR MAF"/>
    <property type="match status" value="1"/>
</dbReference>
<accession>A0A923EBI4</accession>